<keyword evidence="2" id="KW-0732">Signal</keyword>
<comment type="caution">
    <text evidence="4">The sequence shown here is derived from an EMBL/GenBank/DDBJ whole genome shotgun (WGS) entry which is preliminary data.</text>
</comment>
<protein>
    <submittedName>
        <fullName evidence="4">DnaJ domain, Cleavage inducing molecular chaperone, Jiv</fullName>
    </submittedName>
</protein>
<feature type="domain" description="J" evidence="3">
    <location>
        <begin position="264"/>
        <end position="334"/>
    </location>
</feature>
<feature type="transmembrane region" description="Helical" evidence="1">
    <location>
        <begin position="103"/>
        <end position="121"/>
    </location>
</feature>
<dbReference type="OrthoDB" id="1507364at2759"/>
<dbReference type="SMART" id="SM00271">
    <property type="entry name" value="DnaJ"/>
    <property type="match status" value="1"/>
</dbReference>
<feature type="transmembrane region" description="Helical" evidence="1">
    <location>
        <begin position="68"/>
        <end position="91"/>
    </location>
</feature>
<dbReference type="PANTHER" id="PTHR45270:SF1">
    <property type="entry name" value="CHAPERONE DNAJ-DOMAIN SUPERFAMILY PROTEIN"/>
    <property type="match status" value="1"/>
</dbReference>
<dbReference type="InterPro" id="IPR001623">
    <property type="entry name" value="DnaJ_domain"/>
</dbReference>
<dbReference type="Proteomes" id="UP000245207">
    <property type="component" value="Unassembled WGS sequence"/>
</dbReference>
<evidence type="ECO:0000256" key="2">
    <source>
        <dbReference type="SAM" id="SignalP"/>
    </source>
</evidence>
<evidence type="ECO:0000313" key="5">
    <source>
        <dbReference type="Proteomes" id="UP000245207"/>
    </source>
</evidence>
<dbReference type="CDD" id="cd06257">
    <property type="entry name" value="DnaJ"/>
    <property type="match status" value="1"/>
</dbReference>
<dbReference type="Gene3D" id="1.10.287.110">
    <property type="entry name" value="DnaJ domain"/>
    <property type="match status" value="1"/>
</dbReference>
<proteinExistence type="predicted"/>
<feature type="transmembrane region" description="Helical" evidence="1">
    <location>
        <begin position="127"/>
        <end position="143"/>
    </location>
</feature>
<keyword evidence="1" id="KW-1133">Transmembrane helix</keyword>
<keyword evidence="1" id="KW-0812">Transmembrane</keyword>
<dbReference type="Pfam" id="PF14901">
    <property type="entry name" value="Jiv90"/>
    <property type="match status" value="1"/>
</dbReference>
<dbReference type="InterPro" id="IPR036869">
    <property type="entry name" value="J_dom_sf"/>
</dbReference>
<accession>A0A2U1PIZ5</accession>
<evidence type="ECO:0000313" key="4">
    <source>
        <dbReference type="EMBL" id="PWA85730.1"/>
    </source>
</evidence>
<feature type="signal peptide" evidence="2">
    <location>
        <begin position="1"/>
        <end position="17"/>
    </location>
</feature>
<evidence type="ECO:0000256" key="1">
    <source>
        <dbReference type="SAM" id="Phobius"/>
    </source>
</evidence>
<evidence type="ECO:0000259" key="3">
    <source>
        <dbReference type="PROSITE" id="PS50076"/>
    </source>
</evidence>
<reference evidence="4 5" key="1">
    <citation type="journal article" date="2018" name="Mol. Plant">
        <title>The genome of Artemisia annua provides insight into the evolution of Asteraceae family and artemisinin biosynthesis.</title>
        <authorList>
            <person name="Shen Q."/>
            <person name="Zhang L."/>
            <person name="Liao Z."/>
            <person name="Wang S."/>
            <person name="Yan T."/>
            <person name="Shi P."/>
            <person name="Liu M."/>
            <person name="Fu X."/>
            <person name="Pan Q."/>
            <person name="Wang Y."/>
            <person name="Lv Z."/>
            <person name="Lu X."/>
            <person name="Zhang F."/>
            <person name="Jiang W."/>
            <person name="Ma Y."/>
            <person name="Chen M."/>
            <person name="Hao X."/>
            <person name="Li L."/>
            <person name="Tang Y."/>
            <person name="Lv G."/>
            <person name="Zhou Y."/>
            <person name="Sun X."/>
            <person name="Brodelius P.E."/>
            <person name="Rose J.K.C."/>
            <person name="Tang K."/>
        </authorList>
    </citation>
    <scope>NUCLEOTIDE SEQUENCE [LARGE SCALE GENOMIC DNA]</scope>
    <source>
        <strain evidence="5">cv. Huhao1</strain>
        <tissue evidence="4">Leaf</tissue>
    </source>
</reference>
<dbReference type="SUPFAM" id="SSF46565">
    <property type="entry name" value="Chaperone J-domain"/>
    <property type="match status" value="1"/>
</dbReference>
<gene>
    <name evidence="4" type="ORF">CTI12_AA146910</name>
</gene>
<keyword evidence="5" id="KW-1185">Reference proteome</keyword>
<keyword evidence="1" id="KW-0472">Membrane</keyword>
<name>A0A2U1PIZ5_ARTAN</name>
<dbReference type="Pfam" id="PF00226">
    <property type="entry name" value="DnaJ"/>
    <property type="match status" value="1"/>
</dbReference>
<sequence>MSLVCVLVAVIDHWVTMKDIGFGGYIRRHWPNVCYGFENSGKLLCFVMIKWIDCFARGCESLFDLSTAALFVIAWSCFLGLTSMSCLLYLLLIMGTAVCAVRYLGYTHGLLIVGLFSILFLRMYANLWIIGPLLIVGGMPYFYKAKGVSWGGWSGILVSINLAFISCDALIYVLNWCDDFSENTHFKEQKIPLSYVKDDFPATIQFCDLADQAGQAGPCKSSSKPAVMPTFVNKPKKASIITMPVIKNRMNAINEIRRIMSCGDHYEVLGYSRYKKIDATLLKKEYKKKAMLVHPDKNMGSPMASESFKKVQCAFEAIQVLSDCVKKRDYDEHLRNEESKTLCHKFPSTEYYAEESRHIQCTKCEHLHVWICTNRKKLKARWCQDCCQYHQAKDGDGWVEYKGSLDSDLPQKVKIPRAFVCAQGKIFDVSEWAICQGMTCMPNTHHPSFHVKLVGLKKTQKCSSSTYPWDLDGKMTDEEEEFNIWLQQAVALGLFCDTSKRRKSWIRFKLSQKKVKKQWTRMSRWSH</sequence>
<dbReference type="PROSITE" id="PS50076">
    <property type="entry name" value="DNAJ_2"/>
    <property type="match status" value="1"/>
</dbReference>
<dbReference type="InterPro" id="IPR032843">
    <property type="entry name" value="Jiv"/>
</dbReference>
<dbReference type="AlphaFoldDB" id="A0A2U1PIZ5"/>
<dbReference type="EMBL" id="PKPP01001092">
    <property type="protein sequence ID" value="PWA85730.1"/>
    <property type="molecule type" value="Genomic_DNA"/>
</dbReference>
<feature type="transmembrane region" description="Helical" evidence="1">
    <location>
        <begin position="155"/>
        <end position="174"/>
    </location>
</feature>
<dbReference type="PANTHER" id="PTHR45270">
    <property type="entry name" value="OS03G0832900 PROTEIN"/>
    <property type="match status" value="1"/>
</dbReference>
<organism evidence="4 5">
    <name type="scientific">Artemisia annua</name>
    <name type="common">Sweet wormwood</name>
    <dbReference type="NCBI Taxonomy" id="35608"/>
    <lineage>
        <taxon>Eukaryota</taxon>
        <taxon>Viridiplantae</taxon>
        <taxon>Streptophyta</taxon>
        <taxon>Embryophyta</taxon>
        <taxon>Tracheophyta</taxon>
        <taxon>Spermatophyta</taxon>
        <taxon>Magnoliopsida</taxon>
        <taxon>eudicotyledons</taxon>
        <taxon>Gunneridae</taxon>
        <taxon>Pentapetalae</taxon>
        <taxon>asterids</taxon>
        <taxon>campanulids</taxon>
        <taxon>Asterales</taxon>
        <taxon>Asteraceae</taxon>
        <taxon>Asteroideae</taxon>
        <taxon>Anthemideae</taxon>
        <taxon>Artemisiinae</taxon>
        <taxon>Artemisia</taxon>
    </lineage>
</organism>
<feature type="chain" id="PRO_5015488327" evidence="2">
    <location>
        <begin position="18"/>
        <end position="527"/>
    </location>
</feature>